<proteinExistence type="predicted"/>
<dbReference type="AlphaFoldDB" id="A0A6I4STX3"/>
<keyword evidence="4" id="KW-1185">Reference proteome</keyword>
<dbReference type="SUPFAM" id="SSF52200">
    <property type="entry name" value="Toll/Interleukin receptor TIR domain"/>
    <property type="match status" value="1"/>
</dbReference>
<dbReference type="InterPro" id="IPR019734">
    <property type="entry name" value="TPR_rpt"/>
</dbReference>
<dbReference type="Gene3D" id="3.40.50.10140">
    <property type="entry name" value="Toll/interleukin-1 receptor homology (TIR) domain"/>
    <property type="match status" value="1"/>
</dbReference>
<evidence type="ECO:0000259" key="2">
    <source>
        <dbReference type="PROSITE" id="PS50104"/>
    </source>
</evidence>
<dbReference type="InterPro" id="IPR000157">
    <property type="entry name" value="TIR_dom"/>
</dbReference>
<dbReference type="GO" id="GO:0007165">
    <property type="term" value="P:signal transduction"/>
    <property type="evidence" value="ECO:0007669"/>
    <property type="project" value="InterPro"/>
</dbReference>
<name>A0A6I4STX3_9SPHN</name>
<dbReference type="PROSITE" id="PS50005">
    <property type="entry name" value="TPR"/>
    <property type="match status" value="1"/>
</dbReference>
<dbReference type="InterPro" id="IPR035897">
    <property type="entry name" value="Toll_tir_struct_dom_sf"/>
</dbReference>
<accession>A0A6I4STX3</accession>
<dbReference type="EMBL" id="WTYM01000033">
    <property type="protein sequence ID" value="MXO59303.1"/>
    <property type="molecule type" value="Genomic_DNA"/>
</dbReference>
<dbReference type="SUPFAM" id="SSF48452">
    <property type="entry name" value="TPR-like"/>
    <property type="match status" value="1"/>
</dbReference>
<feature type="domain" description="TIR" evidence="2">
    <location>
        <begin position="17"/>
        <end position="145"/>
    </location>
</feature>
<sequence length="657" mass="70738">MTAMANDAQQIGETEATDRTVFLSYAREDSAAARRVVTLLESAGVSVWWDSLIEGGVNYLPETQRALDEADCVVVLWSKVSVDSFWVRDEAQAGRDRNCLVPLGLDATLPPLGFRQFQTIDISAWHGAKEGEDAERIVRAVLAQCGIERDDRLVPRRSMLGRIRLHRREAIAAAGLGTAALAGWGLWRAGVFGGGLGSNSIAVFPFQNLSGRTEERFFSDGLSNELRIVLARNPLLRVAAPTSSEVIAGEGGDVIAAARKLGVANVLRGSVQRQEETVRVAAELVRVKDSLVRWADSFDRDMQDVFEVQRDIAEAVGLALAAEVAGKDEAKRSVEQQQEVGGTDIVAAYDAYLRGKAFYDLSNGEEGDRAALAQFDAAIAADPRYAAAHAWRATMLAAVANATSEQNAVRRLFADSIAAARKAIELAPDLAQGHLALGFALNNGELNPAAAREPYQRAQDLAPGDADTLRAVATFLAYDDRAASAVGMIESVLELDPLNGRAFRSAGNVAFALRDYPATIERMRRALALNPDLASANFAIGSAHYLQQQYREALAAFEAESVPIFALTGKAIAQARLGNTAAAAASLKQVEDEYGDNSLYQQAQVLAQWGRLRDALARLERAAAARDPGLLLARTDPLLDALRGEARFKRALAVVKS</sequence>
<dbReference type="InterPro" id="IPR011990">
    <property type="entry name" value="TPR-like_helical_dom_sf"/>
</dbReference>
<evidence type="ECO:0000313" key="4">
    <source>
        <dbReference type="Proteomes" id="UP000433652"/>
    </source>
</evidence>
<organism evidence="3 4">
    <name type="scientific">Croceibacterium salegens</name>
    <dbReference type="NCBI Taxonomy" id="1737568"/>
    <lineage>
        <taxon>Bacteria</taxon>
        <taxon>Pseudomonadati</taxon>
        <taxon>Pseudomonadota</taxon>
        <taxon>Alphaproteobacteria</taxon>
        <taxon>Sphingomonadales</taxon>
        <taxon>Erythrobacteraceae</taxon>
        <taxon>Croceibacterium</taxon>
    </lineage>
</organism>
<reference evidence="3 4" key="1">
    <citation type="submission" date="2019-12" db="EMBL/GenBank/DDBJ databases">
        <title>Genomic-based taxomic classification of the family Erythrobacteraceae.</title>
        <authorList>
            <person name="Xu L."/>
        </authorList>
    </citation>
    <scope>NUCLEOTIDE SEQUENCE [LARGE SCALE GENOMIC DNA]</scope>
    <source>
        <strain evidence="3 4">MCCC 1K01500</strain>
    </source>
</reference>
<keyword evidence="1" id="KW-0802">TPR repeat</keyword>
<evidence type="ECO:0000313" key="3">
    <source>
        <dbReference type="EMBL" id="MXO59303.1"/>
    </source>
</evidence>
<feature type="repeat" description="TPR" evidence="1">
    <location>
        <begin position="500"/>
        <end position="533"/>
    </location>
</feature>
<dbReference type="Proteomes" id="UP000433652">
    <property type="component" value="Unassembled WGS sequence"/>
</dbReference>
<dbReference type="Pfam" id="PF13676">
    <property type="entry name" value="TIR_2"/>
    <property type="match status" value="1"/>
</dbReference>
<dbReference type="PROSITE" id="PS50104">
    <property type="entry name" value="TIR"/>
    <property type="match status" value="1"/>
</dbReference>
<protein>
    <submittedName>
        <fullName evidence="3">TIR domain-containing protein</fullName>
    </submittedName>
</protein>
<evidence type="ECO:0000256" key="1">
    <source>
        <dbReference type="PROSITE-ProRule" id="PRU00339"/>
    </source>
</evidence>
<dbReference type="Gene3D" id="3.40.50.10070">
    <property type="entry name" value="TolB, N-terminal domain"/>
    <property type="match status" value="1"/>
</dbReference>
<gene>
    <name evidence="3" type="ORF">GRI89_07085</name>
</gene>
<comment type="caution">
    <text evidence="3">The sequence shown here is derived from an EMBL/GenBank/DDBJ whole genome shotgun (WGS) entry which is preliminary data.</text>
</comment>
<dbReference type="Gene3D" id="1.25.40.10">
    <property type="entry name" value="Tetratricopeptide repeat domain"/>
    <property type="match status" value="2"/>
</dbReference>